<organism evidence="2 3">
    <name type="scientific">Spodoptera exigua</name>
    <name type="common">Beet armyworm</name>
    <name type="synonym">Noctua fulgens</name>
    <dbReference type="NCBI Taxonomy" id="7107"/>
    <lineage>
        <taxon>Eukaryota</taxon>
        <taxon>Metazoa</taxon>
        <taxon>Ecdysozoa</taxon>
        <taxon>Arthropoda</taxon>
        <taxon>Hexapoda</taxon>
        <taxon>Insecta</taxon>
        <taxon>Pterygota</taxon>
        <taxon>Neoptera</taxon>
        <taxon>Endopterygota</taxon>
        <taxon>Lepidoptera</taxon>
        <taxon>Glossata</taxon>
        <taxon>Ditrysia</taxon>
        <taxon>Noctuoidea</taxon>
        <taxon>Noctuidae</taxon>
        <taxon>Amphipyrinae</taxon>
        <taxon>Spodoptera</taxon>
    </lineage>
</organism>
<dbReference type="AlphaFoldDB" id="A0A835LBH4"/>
<feature type="region of interest" description="Disordered" evidence="1">
    <location>
        <begin position="58"/>
        <end position="107"/>
    </location>
</feature>
<evidence type="ECO:0000313" key="2">
    <source>
        <dbReference type="EMBL" id="KAF9424558.1"/>
    </source>
</evidence>
<gene>
    <name evidence="2" type="ORF">HW555_000369</name>
</gene>
<sequence length="316" mass="35642">MPGIKCGGCSRFASPVDGARCGKCRVLYCRVCGGFPAKASVPPTWRCPECKKNIARDNRNDTPVRGPTQSPPSDVAGISVMESSTPSRDVTSLNAATTTRESSPVPSSDLHAILHELRAVRAEIQVFRREMEVEMSELKTALSCCSARVDGLEARVDALELRIINVAVCEQCKNDCPREGKMMCGLNEKDRKYILFPSECAVKSYSVCHNVELTMTPIKYCINHEKKKSRRMYGESCPLFCPSHYRPVCGMSSMRSYIYKAFNNACFFDMLACRGDDMNQYIEVPLEFCQRHLMKNIFREKVVISGLNDYRDYHEY</sequence>
<comment type="caution">
    <text evidence="2">The sequence shown here is derived from an EMBL/GenBank/DDBJ whole genome shotgun (WGS) entry which is preliminary data.</text>
</comment>
<keyword evidence="3" id="KW-1185">Reference proteome</keyword>
<evidence type="ECO:0000256" key="1">
    <source>
        <dbReference type="SAM" id="MobiDB-lite"/>
    </source>
</evidence>
<dbReference type="SUPFAM" id="SSF100895">
    <property type="entry name" value="Kazal-type serine protease inhibitors"/>
    <property type="match status" value="1"/>
</dbReference>
<accession>A0A835LBH4</accession>
<name>A0A835LBH4_SPOEX</name>
<evidence type="ECO:0000313" key="3">
    <source>
        <dbReference type="Proteomes" id="UP000648187"/>
    </source>
</evidence>
<feature type="compositionally biased region" description="Polar residues" evidence="1">
    <location>
        <begin position="81"/>
        <end position="106"/>
    </location>
</feature>
<dbReference type="InterPro" id="IPR036058">
    <property type="entry name" value="Kazal_dom_sf"/>
</dbReference>
<protein>
    <submittedName>
        <fullName evidence="2">Uncharacterized protein</fullName>
    </submittedName>
</protein>
<dbReference type="Proteomes" id="UP000648187">
    <property type="component" value="Unassembled WGS sequence"/>
</dbReference>
<dbReference type="InterPro" id="IPR011011">
    <property type="entry name" value="Znf_FYVE_PHD"/>
</dbReference>
<dbReference type="EMBL" id="JACKWZ010000002">
    <property type="protein sequence ID" value="KAF9424558.1"/>
    <property type="molecule type" value="Genomic_DNA"/>
</dbReference>
<proteinExistence type="predicted"/>
<dbReference type="SUPFAM" id="SSF57903">
    <property type="entry name" value="FYVE/PHD zinc finger"/>
    <property type="match status" value="1"/>
</dbReference>
<dbReference type="Gene3D" id="3.30.60.30">
    <property type="match status" value="1"/>
</dbReference>
<reference evidence="2" key="1">
    <citation type="submission" date="2020-08" db="EMBL/GenBank/DDBJ databases">
        <title>Spodoptera exigua strain:BAW_Kor-Di-RS1 Genome sequencing and assembly.</title>
        <authorList>
            <person name="Kim J."/>
            <person name="Nam H.Y."/>
            <person name="Kwon M."/>
            <person name="Choi J.H."/>
            <person name="Cho S.R."/>
            <person name="Kim G.-H."/>
        </authorList>
    </citation>
    <scope>NUCLEOTIDE SEQUENCE</scope>
    <source>
        <strain evidence="2">BAW_Kor-Di-RS1</strain>
        <tissue evidence="2">Whole-body</tissue>
    </source>
</reference>